<gene>
    <name evidence="1" type="ORF">Poly59_60050</name>
</gene>
<dbReference type="AlphaFoldDB" id="A0A5C6EH36"/>
<dbReference type="Proteomes" id="UP000317977">
    <property type="component" value="Unassembled WGS sequence"/>
</dbReference>
<accession>A0A5C6EH36</accession>
<comment type="caution">
    <text evidence="1">The sequence shown here is derived from an EMBL/GenBank/DDBJ whole genome shotgun (WGS) entry which is preliminary data.</text>
</comment>
<organism evidence="1 2">
    <name type="scientific">Rubripirellula reticaptiva</name>
    <dbReference type="NCBI Taxonomy" id="2528013"/>
    <lineage>
        <taxon>Bacteria</taxon>
        <taxon>Pseudomonadati</taxon>
        <taxon>Planctomycetota</taxon>
        <taxon>Planctomycetia</taxon>
        <taxon>Pirellulales</taxon>
        <taxon>Pirellulaceae</taxon>
        <taxon>Rubripirellula</taxon>
    </lineage>
</organism>
<name>A0A5C6EH36_9BACT</name>
<reference evidence="1 2" key="1">
    <citation type="submission" date="2019-02" db="EMBL/GenBank/DDBJ databases">
        <title>Deep-cultivation of Planctomycetes and their phenomic and genomic characterization uncovers novel biology.</title>
        <authorList>
            <person name="Wiegand S."/>
            <person name="Jogler M."/>
            <person name="Boedeker C."/>
            <person name="Pinto D."/>
            <person name="Vollmers J."/>
            <person name="Rivas-Marin E."/>
            <person name="Kohn T."/>
            <person name="Peeters S.H."/>
            <person name="Heuer A."/>
            <person name="Rast P."/>
            <person name="Oberbeckmann S."/>
            <person name="Bunk B."/>
            <person name="Jeske O."/>
            <person name="Meyerdierks A."/>
            <person name="Storesund J.E."/>
            <person name="Kallscheuer N."/>
            <person name="Luecker S."/>
            <person name="Lage O.M."/>
            <person name="Pohl T."/>
            <person name="Merkel B.J."/>
            <person name="Hornburger P."/>
            <person name="Mueller R.-W."/>
            <person name="Bruemmer F."/>
            <person name="Labrenz M."/>
            <person name="Spormann A.M."/>
            <person name="Op Den Camp H."/>
            <person name="Overmann J."/>
            <person name="Amann R."/>
            <person name="Jetten M.S.M."/>
            <person name="Mascher T."/>
            <person name="Medema M.H."/>
            <person name="Devos D.P."/>
            <person name="Kaster A.-K."/>
            <person name="Ovreas L."/>
            <person name="Rohde M."/>
            <person name="Galperin M.Y."/>
            <person name="Jogler C."/>
        </authorList>
    </citation>
    <scope>NUCLEOTIDE SEQUENCE [LARGE SCALE GENOMIC DNA]</scope>
    <source>
        <strain evidence="1 2">Poly59</strain>
    </source>
</reference>
<sequence length="115" mass="13098">MVQRGYHKRIEKHSVRFARVINRFQHSQPIFLRSPPYFNNARPKKIMCPSNVLYKLPRLIPVASVIPEIVLAAYLYAQKTSIARSTTSASSNDLSQGMPAYQVNYLDSSAKPTLF</sequence>
<evidence type="ECO:0000313" key="2">
    <source>
        <dbReference type="Proteomes" id="UP000317977"/>
    </source>
</evidence>
<dbReference type="EMBL" id="SJPX01000006">
    <property type="protein sequence ID" value="TWU47031.1"/>
    <property type="molecule type" value="Genomic_DNA"/>
</dbReference>
<proteinExistence type="predicted"/>
<evidence type="ECO:0000313" key="1">
    <source>
        <dbReference type="EMBL" id="TWU47031.1"/>
    </source>
</evidence>
<keyword evidence="2" id="KW-1185">Reference proteome</keyword>
<protein>
    <submittedName>
        <fullName evidence="1">Uncharacterized protein</fullName>
    </submittedName>
</protein>